<dbReference type="InterPro" id="IPR000301">
    <property type="entry name" value="Tetraspanin_animals"/>
</dbReference>
<feature type="transmembrane region" description="Helical" evidence="6">
    <location>
        <begin position="267"/>
        <end position="287"/>
    </location>
</feature>
<evidence type="ECO:0000313" key="7">
    <source>
        <dbReference type="EMBL" id="CBY11084.1"/>
    </source>
</evidence>
<comment type="similarity">
    <text evidence="2 6">Belongs to the tetraspanin (TM4SF) family.</text>
</comment>
<name>E4XM77_OIKDI</name>
<sequence>MSCKLSCSRCFLYFLNVLYITFGLFMIVVASLVITGTSSLREFIDYRPEIKPIFEGIYMMISAGVGLFLVGFIGCAAAVRQNRYGLWFFLLLTVTISCLQWIGAIVTFVNYPEGKKFMKNTMNIYSNEEILSPCLEIDDNNKRDLCFHQKKYKVEKSGWAEVLMNERWQSNTEETEMLFEIASPMVSVVWEKIQKENQCCGLAGQSDWIDSDFQKIPATCCNSDNLTNRTEIARNNRPVTRHYCSKGASNFVGCEEKALKYANLTGIAFFYCFISELLGIIVTSVYIKQLKEARSPKIIQEKM</sequence>
<proteinExistence type="inferred from homology"/>
<dbReference type="InterPro" id="IPR008952">
    <property type="entry name" value="Tetraspanin_EC2_sf"/>
</dbReference>
<evidence type="ECO:0000313" key="8">
    <source>
        <dbReference type="Proteomes" id="UP000001307"/>
    </source>
</evidence>
<evidence type="ECO:0000256" key="5">
    <source>
        <dbReference type="ARBA" id="ARBA00023136"/>
    </source>
</evidence>
<keyword evidence="3 6" id="KW-0812">Transmembrane</keyword>
<dbReference type="AlphaFoldDB" id="E4XM77"/>
<organism evidence="7">
    <name type="scientific">Oikopleura dioica</name>
    <name type="common">Tunicate</name>
    <dbReference type="NCBI Taxonomy" id="34765"/>
    <lineage>
        <taxon>Eukaryota</taxon>
        <taxon>Metazoa</taxon>
        <taxon>Chordata</taxon>
        <taxon>Tunicata</taxon>
        <taxon>Appendicularia</taxon>
        <taxon>Copelata</taxon>
        <taxon>Oikopleuridae</taxon>
        <taxon>Oikopleura</taxon>
    </lineage>
</organism>
<dbReference type="Gene3D" id="1.10.1450.10">
    <property type="entry name" value="Tetraspanin"/>
    <property type="match status" value="1"/>
</dbReference>
<evidence type="ECO:0000256" key="6">
    <source>
        <dbReference type="RuleBase" id="RU361218"/>
    </source>
</evidence>
<feature type="transmembrane region" description="Helical" evidence="6">
    <location>
        <begin position="12"/>
        <end position="36"/>
    </location>
</feature>
<evidence type="ECO:0000256" key="4">
    <source>
        <dbReference type="ARBA" id="ARBA00022989"/>
    </source>
</evidence>
<dbReference type="Pfam" id="PF00335">
    <property type="entry name" value="Tetraspanin"/>
    <property type="match status" value="1"/>
</dbReference>
<accession>E4XM77</accession>
<protein>
    <recommendedName>
        <fullName evidence="6">Tetraspanin</fullName>
    </recommendedName>
</protein>
<evidence type="ECO:0000256" key="3">
    <source>
        <dbReference type="ARBA" id="ARBA00022692"/>
    </source>
</evidence>
<evidence type="ECO:0000256" key="1">
    <source>
        <dbReference type="ARBA" id="ARBA00004141"/>
    </source>
</evidence>
<dbReference type="PRINTS" id="PR00259">
    <property type="entry name" value="TMFOUR"/>
</dbReference>
<feature type="transmembrane region" description="Helical" evidence="6">
    <location>
        <begin position="56"/>
        <end position="79"/>
    </location>
</feature>
<evidence type="ECO:0000256" key="2">
    <source>
        <dbReference type="ARBA" id="ARBA00006840"/>
    </source>
</evidence>
<dbReference type="PANTHER" id="PTHR19282">
    <property type="entry name" value="TETRASPANIN"/>
    <property type="match status" value="1"/>
</dbReference>
<gene>
    <name evidence="7" type="ORF">GSOID_T00014827001</name>
</gene>
<keyword evidence="8" id="KW-1185">Reference proteome</keyword>
<feature type="transmembrane region" description="Helical" evidence="6">
    <location>
        <begin position="86"/>
        <end position="109"/>
    </location>
</feature>
<dbReference type="GO" id="GO:0016020">
    <property type="term" value="C:membrane"/>
    <property type="evidence" value="ECO:0007669"/>
    <property type="project" value="UniProtKB-SubCell"/>
</dbReference>
<keyword evidence="5 6" id="KW-0472">Membrane</keyword>
<dbReference type="PIRSF" id="PIRSF002419">
    <property type="entry name" value="Tetraspanin"/>
    <property type="match status" value="1"/>
</dbReference>
<reference evidence="7" key="1">
    <citation type="journal article" date="2010" name="Science">
        <title>Plasticity of animal genome architecture unmasked by rapid evolution of a pelagic tunicate.</title>
        <authorList>
            <person name="Denoeud F."/>
            <person name="Henriet S."/>
            <person name="Mungpakdee S."/>
            <person name="Aury J.M."/>
            <person name="Da Silva C."/>
            <person name="Brinkmann H."/>
            <person name="Mikhaleva J."/>
            <person name="Olsen L.C."/>
            <person name="Jubin C."/>
            <person name="Canestro C."/>
            <person name="Bouquet J.M."/>
            <person name="Danks G."/>
            <person name="Poulain J."/>
            <person name="Campsteijn C."/>
            <person name="Adamski M."/>
            <person name="Cross I."/>
            <person name="Yadetie F."/>
            <person name="Muffato M."/>
            <person name="Louis A."/>
            <person name="Butcher S."/>
            <person name="Tsagkogeorga G."/>
            <person name="Konrad A."/>
            <person name="Singh S."/>
            <person name="Jensen M.F."/>
            <person name="Cong E.H."/>
            <person name="Eikeseth-Otteraa H."/>
            <person name="Noel B."/>
            <person name="Anthouard V."/>
            <person name="Porcel B.M."/>
            <person name="Kachouri-Lafond R."/>
            <person name="Nishino A."/>
            <person name="Ugolini M."/>
            <person name="Chourrout P."/>
            <person name="Nishida H."/>
            <person name="Aasland R."/>
            <person name="Huzurbazar S."/>
            <person name="Westhof E."/>
            <person name="Delsuc F."/>
            <person name="Lehrach H."/>
            <person name="Reinhardt R."/>
            <person name="Weissenbach J."/>
            <person name="Roy S.W."/>
            <person name="Artiguenave F."/>
            <person name="Postlethwait J.H."/>
            <person name="Manak J.R."/>
            <person name="Thompson E.M."/>
            <person name="Jaillon O."/>
            <person name="Du Pasquier L."/>
            <person name="Boudinot P."/>
            <person name="Liberles D.A."/>
            <person name="Volff J.N."/>
            <person name="Philippe H."/>
            <person name="Lenhard B."/>
            <person name="Roest Crollius H."/>
            <person name="Wincker P."/>
            <person name="Chourrout D."/>
        </authorList>
    </citation>
    <scope>NUCLEOTIDE SEQUENCE [LARGE SCALE GENOMIC DNA]</scope>
</reference>
<dbReference type="OrthoDB" id="5982705at2759"/>
<comment type="subcellular location">
    <subcellularLocation>
        <location evidence="1 6">Membrane</location>
        <topology evidence="1 6">Multi-pass membrane protein</topology>
    </subcellularLocation>
</comment>
<dbReference type="SUPFAM" id="SSF48652">
    <property type="entry name" value="Tetraspanin"/>
    <property type="match status" value="1"/>
</dbReference>
<dbReference type="EMBL" id="FN653074">
    <property type="protein sequence ID" value="CBY11084.1"/>
    <property type="molecule type" value="Genomic_DNA"/>
</dbReference>
<keyword evidence="4 6" id="KW-1133">Transmembrane helix</keyword>
<dbReference type="Proteomes" id="UP000001307">
    <property type="component" value="Unassembled WGS sequence"/>
</dbReference>
<dbReference type="InterPro" id="IPR018499">
    <property type="entry name" value="Tetraspanin/Peripherin"/>
</dbReference>
<dbReference type="InParanoid" id="E4XM77"/>